<dbReference type="InterPro" id="IPR050490">
    <property type="entry name" value="Bact_solute-bd_prot1"/>
</dbReference>
<organism evidence="1 2">
    <name type="scientific">Subtercola boreus</name>
    <dbReference type="NCBI Taxonomy" id="120213"/>
    <lineage>
        <taxon>Bacteria</taxon>
        <taxon>Bacillati</taxon>
        <taxon>Actinomycetota</taxon>
        <taxon>Actinomycetes</taxon>
        <taxon>Micrococcales</taxon>
        <taxon>Microbacteriaceae</taxon>
        <taxon>Subtercola</taxon>
    </lineage>
</organism>
<dbReference type="Pfam" id="PF13416">
    <property type="entry name" value="SBP_bac_8"/>
    <property type="match status" value="1"/>
</dbReference>
<dbReference type="InterPro" id="IPR006059">
    <property type="entry name" value="SBP"/>
</dbReference>
<dbReference type="Proteomes" id="UP000256486">
    <property type="component" value="Unassembled WGS sequence"/>
</dbReference>
<dbReference type="EMBL" id="NBWZ01000001">
    <property type="protein sequence ID" value="RFA08008.1"/>
    <property type="molecule type" value="Genomic_DNA"/>
</dbReference>
<evidence type="ECO:0000313" key="1">
    <source>
        <dbReference type="EMBL" id="RFA08008.1"/>
    </source>
</evidence>
<keyword evidence="2" id="KW-1185">Reference proteome</keyword>
<dbReference type="RefSeq" id="WP_116413424.1">
    <property type="nucleotide sequence ID" value="NZ_NBWZ01000001.1"/>
</dbReference>
<proteinExistence type="predicted"/>
<protein>
    <submittedName>
        <fullName evidence="1">ABC transporter substrate-binding protein</fullName>
    </submittedName>
</protein>
<dbReference type="CDD" id="cd14748">
    <property type="entry name" value="PBP2_UgpB"/>
    <property type="match status" value="1"/>
</dbReference>
<dbReference type="PANTHER" id="PTHR43649">
    <property type="entry name" value="ARABINOSE-BINDING PROTEIN-RELATED"/>
    <property type="match status" value="1"/>
</dbReference>
<reference evidence="1 2" key="1">
    <citation type="submission" date="2017-04" db="EMBL/GenBank/DDBJ databases">
        <title>Comparative genome analysis of Subtercola boreus.</title>
        <authorList>
            <person name="Cho Y.-J."/>
            <person name="Cho A."/>
            <person name="Kim O.-S."/>
            <person name="Lee J.-I."/>
        </authorList>
    </citation>
    <scope>NUCLEOTIDE SEQUENCE [LARGE SCALE GENOMIC DNA]</scope>
    <source>
        <strain evidence="1 2">K300</strain>
    </source>
</reference>
<gene>
    <name evidence="1" type="ORF">B7R54_01320</name>
</gene>
<dbReference type="InterPro" id="IPR006311">
    <property type="entry name" value="TAT_signal"/>
</dbReference>
<dbReference type="Gene3D" id="3.40.190.10">
    <property type="entry name" value="Periplasmic binding protein-like II"/>
    <property type="match status" value="1"/>
</dbReference>
<dbReference type="PROSITE" id="PS51318">
    <property type="entry name" value="TAT"/>
    <property type="match status" value="1"/>
</dbReference>
<dbReference type="SUPFAM" id="SSF53850">
    <property type="entry name" value="Periplasmic binding protein-like II"/>
    <property type="match status" value="1"/>
</dbReference>
<accession>A0A3E0VEX5</accession>
<sequence length="459" mass="48727">MTPRFDLSTAFPNGVTRRNVLAFGAALSGTALLAACAGPSVGGDVGSAASATPAQDWTNIKPASSITWWTNHPGNSMATEQAIIDGFQAANPGIVVNMVTAGANYDEIAQKFQAASGTDSVPDLVGASDVWWFRYMINQQIIPLDDLAAHLDANTDDFNSTLYGDYEYNGSHWAMPYARSTPLFYYNKSLWSAAGLPDRAPATWDEFDEWAPKLSAVMNGAAPLGIGKGTSWAAWWFCNIMWGKGGAYSSDWTMKLDQPETLEAGEYLRAIINEKKSATVSATDSAADFGAGLSACTVASTGALTGILKSSTFDVGTGFLPAGPKGAFTPTGGTGMAIPSGKTPEQQLAAGMFLKYLTDAEQTATFSAATGYMPVRTSAMDGATMSAIYTQKPQFRTAVDQLKNARSQDWARSFVPSGDKYLTTALEQIMLQNSAAADVFPKASADITTSYEQNVVPYL</sequence>
<name>A0A3E0VEX5_9MICO</name>
<comment type="caution">
    <text evidence="1">The sequence shown here is derived from an EMBL/GenBank/DDBJ whole genome shotgun (WGS) entry which is preliminary data.</text>
</comment>
<dbReference type="AlphaFoldDB" id="A0A3E0VEX5"/>
<evidence type="ECO:0000313" key="2">
    <source>
        <dbReference type="Proteomes" id="UP000256486"/>
    </source>
</evidence>
<dbReference type="OrthoDB" id="2510110at2"/>
<dbReference type="PANTHER" id="PTHR43649:SF30">
    <property type="entry name" value="ABC TRANSPORTER SUBSTRATE-BINDING PROTEIN"/>
    <property type="match status" value="1"/>
</dbReference>